<dbReference type="AlphaFoldDB" id="A0A4S2B7Y4"/>
<proteinExistence type="predicted"/>
<dbReference type="RefSeq" id="WP_136008971.1">
    <property type="nucleotide sequence ID" value="NZ_SRYZ01000002.1"/>
</dbReference>
<evidence type="ECO:0000313" key="2">
    <source>
        <dbReference type="Proteomes" id="UP000310532"/>
    </source>
</evidence>
<organism evidence="1 2">
    <name type="scientific">Bacteroides muris</name>
    <name type="common">ex Afrizal et al. 2022</name>
    <dbReference type="NCBI Taxonomy" id="2516960"/>
    <lineage>
        <taxon>Bacteria</taxon>
        <taxon>Pseudomonadati</taxon>
        <taxon>Bacteroidota</taxon>
        <taxon>Bacteroidia</taxon>
        <taxon>Bacteroidales</taxon>
        <taxon>Bacteroidaceae</taxon>
        <taxon>Bacteroides</taxon>
    </lineage>
</organism>
<accession>A0A4S2B7Y4</accession>
<dbReference type="Proteomes" id="UP000310532">
    <property type="component" value="Unassembled WGS sequence"/>
</dbReference>
<dbReference type="InterPro" id="IPR045724">
    <property type="entry name" value="DUF6078"/>
</dbReference>
<reference evidence="1 2" key="1">
    <citation type="submission" date="2019-04" db="EMBL/GenBank/DDBJ databases">
        <title>Microbes associate with the intestines of laboratory mice.</title>
        <authorList>
            <person name="Navarre W."/>
            <person name="Wong E."/>
            <person name="Huang K."/>
            <person name="Tropini C."/>
            <person name="Ng K."/>
            <person name="Yu B."/>
        </authorList>
    </citation>
    <scope>NUCLEOTIDE SEQUENCE [LARGE SCALE GENOMIC DNA]</scope>
    <source>
        <strain evidence="1 2">NM69_E16B</strain>
    </source>
</reference>
<gene>
    <name evidence="1" type="ORF">E5355_02045</name>
</gene>
<dbReference type="Pfam" id="PF19555">
    <property type="entry name" value="DUF6078"/>
    <property type="match status" value="1"/>
</dbReference>
<protein>
    <submittedName>
        <fullName evidence="1">Uncharacterized protein</fullName>
    </submittedName>
</protein>
<name>A0A4S2B7Y4_9BACE</name>
<keyword evidence="2" id="KW-1185">Reference proteome</keyword>
<dbReference type="EMBL" id="SRYZ01000002">
    <property type="protein sequence ID" value="TGY09454.1"/>
    <property type="molecule type" value="Genomic_DNA"/>
</dbReference>
<sequence>MDNGFDYGLVPPKYAHCFNEACPYGKHCLRRLAAVHAPAGVEFVTCLNPAAYPMGDTRCRHFRPADKIRLAWGVSRLCNEVPYGIARGLMTRVRHSFSKPTYYRILHQERPLSVEEQEKIAALFLREGVETAPLYDRYTENYDWKA</sequence>
<evidence type="ECO:0000313" key="1">
    <source>
        <dbReference type="EMBL" id="TGY09454.1"/>
    </source>
</evidence>
<comment type="caution">
    <text evidence="1">The sequence shown here is derived from an EMBL/GenBank/DDBJ whole genome shotgun (WGS) entry which is preliminary data.</text>
</comment>